<proteinExistence type="inferred from homology"/>
<keyword evidence="4 6" id="KW-1133">Transmembrane helix</keyword>
<organism evidence="9">
    <name type="scientific">Roseihalotalea indica</name>
    <dbReference type="NCBI Taxonomy" id="2867963"/>
    <lineage>
        <taxon>Bacteria</taxon>
        <taxon>Pseudomonadati</taxon>
        <taxon>Bacteroidota</taxon>
        <taxon>Cytophagia</taxon>
        <taxon>Cytophagales</taxon>
        <taxon>Catalimonadaceae</taxon>
        <taxon>Roseihalotalea</taxon>
    </lineage>
</organism>
<evidence type="ECO:0000256" key="6">
    <source>
        <dbReference type="HAMAP-Rule" id="MF_01515"/>
    </source>
</evidence>
<dbReference type="NCBIfam" id="NF003191">
    <property type="entry name" value="PRK04164.1-2"/>
    <property type="match status" value="1"/>
</dbReference>
<feature type="domain" description="DUF5698" evidence="8">
    <location>
        <begin position="37"/>
        <end position="94"/>
    </location>
</feature>
<dbReference type="HAMAP" id="MF_01515">
    <property type="entry name" value="UPF0316"/>
    <property type="match status" value="1"/>
</dbReference>
<keyword evidence="2 6" id="KW-1003">Cell membrane</keyword>
<evidence type="ECO:0000256" key="2">
    <source>
        <dbReference type="ARBA" id="ARBA00022475"/>
    </source>
</evidence>
<feature type="transmembrane region" description="Helical" evidence="6">
    <location>
        <begin position="50"/>
        <end position="70"/>
    </location>
</feature>
<dbReference type="PANTHER" id="PTHR40060">
    <property type="entry name" value="UPF0316 PROTEIN YEBE"/>
    <property type="match status" value="1"/>
</dbReference>
<comment type="subcellular location">
    <subcellularLocation>
        <location evidence="1 6">Cell membrane</location>
        <topology evidence="1 6">Multi-pass membrane protein</topology>
    </subcellularLocation>
</comment>
<dbReference type="InterPro" id="IPR022930">
    <property type="entry name" value="UPF0316"/>
</dbReference>
<evidence type="ECO:0000256" key="1">
    <source>
        <dbReference type="ARBA" id="ARBA00004651"/>
    </source>
</evidence>
<dbReference type="AlphaFoldDB" id="A0AA49GT82"/>
<dbReference type="Pfam" id="PF10035">
    <property type="entry name" value="DUF2179"/>
    <property type="match status" value="1"/>
</dbReference>
<feature type="transmembrane region" description="Helical" evidence="6">
    <location>
        <begin position="15"/>
        <end position="38"/>
    </location>
</feature>
<sequence>MEAFISDTFGISNEAINYVILPLLIFLARVSDVTLATMRVMFIMSGTRRWAAFLGFFESFIWLIAIGQIIQNIDNVYSYIAYASGYATGTWVGMFVESKIAMGRVIVRIITKTDTDFFRQWLKEHGYRFASVSAYDHEGNANIIFTVVQRRRLKSFVHTIHRFHPEAYYTIEGVKSVSDENIALEIPAERRSFSTLVRR</sequence>
<gene>
    <name evidence="9" type="ORF">K4G66_11365</name>
</gene>
<feature type="transmembrane region" description="Helical" evidence="6">
    <location>
        <begin position="76"/>
        <end position="96"/>
    </location>
</feature>
<dbReference type="CDD" id="cd16381">
    <property type="entry name" value="YitT_C_like_1"/>
    <property type="match status" value="1"/>
</dbReference>
<dbReference type="Pfam" id="PF18955">
    <property type="entry name" value="DUF5698"/>
    <property type="match status" value="1"/>
</dbReference>
<dbReference type="GO" id="GO:0005886">
    <property type="term" value="C:plasma membrane"/>
    <property type="evidence" value="ECO:0007669"/>
    <property type="project" value="UniProtKB-SubCell"/>
</dbReference>
<dbReference type="EMBL" id="CP120682">
    <property type="protein sequence ID" value="WKN39288.1"/>
    <property type="molecule type" value="Genomic_DNA"/>
</dbReference>
<reference evidence="9" key="2">
    <citation type="journal article" date="2024" name="Antonie Van Leeuwenhoek">
        <title>Roseihalotalea indica gen. nov., sp. nov., a halophilic Bacteroidetes from mesopelagic Southwest Indian Ocean with higher carbohydrate metabolic potential.</title>
        <authorList>
            <person name="Chen B."/>
            <person name="Zhang M."/>
            <person name="Lin D."/>
            <person name="Ye J."/>
            <person name="Tang K."/>
        </authorList>
    </citation>
    <scope>NUCLEOTIDE SEQUENCE</scope>
    <source>
        <strain evidence="9">TK19036</strain>
    </source>
</reference>
<dbReference type="InterPro" id="IPR044035">
    <property type="entry name" value="DUF5698"/>
</dbReference>
<keyword evidence="5 6" id="KW-0472">Membrane</keyword>
<evidence type="ECO:0000313" key="9">
    <source>
        <dbReference type="EMBL" id="WKN39288.1"/>
    </source>
</evidence>
<reference evidence="9" key="1">
    <citation type="journal article" date="2023" name="Comput. Struct. Biotechnol. J.">
        <title>Discovery of a novel marine Bacteroidetes with a rich repertoire of carbohydrate-active enzymes.</title>
        <authorList>
            <person name="Chen B."/>
            <person name="Liu G."/>
            <person name="Chen Q."/>
            <person name="Wang H."/>
            <person name="Liu L."/>
            <person name="Tang K."/>
        </authorList>
    </citation>
    <scope>NUCLEOTIDE SEQUENCE</scope>
    <source>
        <strain evidence="9">TK19036</strain>
    </source>
</reference>
<dbReference type="PANTHER" id="PTHR40060:SF1">
    <property type="entry name" value="UPF0316 PROTEIN YEBE"/>
    <property type="match status" value="1"/>
</dbReference>
<evidence type="ECO:0000256" key="3">
    <source>
        <dbReference type="ARBA" id="ARBA00022692"/>
    </source>
</evidence>
<evidence type="ECO:0000259" key="8">
    <source>
        <dbReference type="Pfam" id="PF18955"/>
    </source>
</evidence>
<dbReference type="InterPro" id="IPR019264">
    <property type="entry name" value="DUF2179"/>
</dbReference>
<evidence type="ECO:0000256" key="4">
    <source>
        <dbReference type="ARBA" id="ARBA00022989"/>
    </source>
</evidence>
<evidence type="ECO:0000259" key="7">
    <source>
        <dbReference type="Pfam" id="PF10035"/>
    </source>
</evidence>
<feature type="domain" description="DUF2179" evidence="7">
    <location>
        <begin position="134"/>
        <end position="178"/>
    </location>
</feature>
<accession>A0AA49GT82</accession>
<comment type="similarity">
    <text evidence="6">Belongs to the UPF0316 family.</text>
</comment>
<protein>
    <recommendedName>
        <fullName evidence="6">UPF0316 protein K4G66_11365</fullName>
    </recommendedName>
</protein>
<evidence type="ECO:0000256" key="5">
    <source>
        <dbReference type="ARBA" id="ARBA00023136"/>
    </source>
</evidence>
<name>A0AA49GT82_9BACT</name>
<keyword evidence="3 6" id="KW-0812">Transmembrane</keyword>